<dbReference type="AlphaFoldDB" id="A0A9P6NRX4"/>
<protein>
    <submittedName>
        <fullName evidence="1">Uncharacterized protein</fullName>
    </submittedName>
</protein>
<evidence type="ECO:0000313" key="2">
    <source>
        <dbReference type="Proteomes" id="UP000886653"/>
    </source>
</evidence>
<organism evidence="1 2">
    <name type="scientific">Cronartium quercuum f. sp. fusiforme G11</name>
    <dbReference type="NCBI Taxonomy" id="708437"/>
    <lineage>
        <taxon>Eukaryota</taxon>
        <taxon>Fungi</taxon>
        <taxon>Dikarya</taxon>
        <taxon>Basidiomycota</taxon>
        <taxon>Pucciniomycotina</taxon>
        <taxon>Pucciniomycetes</taxon>
        <taxon>Pucciniales</taxon>
        <taxon>Coleosporiaceae</taxon>
        <taxon>Cronartium</taxon>
    </lineage>
</organism>
<gene>
    <name evidence="1" type="ORF">CROQUDRAFT_396905</name>
</gene>
<dbReference type="EMBL" id="MU167236">
    <property type="protein sequence ID" value="KAG0148471.1"/>
    <property type="molecule type" value="Genomic_DNA"/>
</dbReference>
<name>A0A9P6NRX4_9BASI</name>
<keyword evidence="2" id="KW-1185">Reference proteome</keyword>
<sequence length="111" mass="12859">MNLISAKASSTISEASINFHLCIAYVDQEIRKLSRNQESNLRKYGWISVHTHTHTQLRYNTLLYTVPVERALHVGGPRRYKSTSLYFSEPPTSGAFRTGTVNNPYYFFFFF</sequence>
<reference evidence="1" key="1">
    <citation type="submission" date="2013-11" db="EMBL/GenBank/DDBJ databases">
        <title>Genome sequence of the fusiform rust pathogen reveals effectors for host alternation and coevolution with pine.</title>
        <authorList>
            <consortium name="DOE Joint Genome Institute"/>
            <person name="Smith K."/>
            <person name="Pendleton A."/>
            <person name="Kubisiak T."/>
            <person name="Anderson C."/>
            <person name="Salamov A."/>
            <person name="Aerts A."/>
            <person name="Riley R."/>
            <person name="Clum A."/>
            <person name="Lindquist E."/>
            <person name="Ence D."/>
            <person name="Campbell M."/>
            <person name="Kronenberg Z."/>
            <person name="Feau N."/>
            <person name="Dhillon B."/>
            <person name="Hamelin R."/>
            <person name="Burleigh J."/>
            <person name="Smith J."/>
            <person name="Yandell M."/>
            <person name="Nelson C."/>
            <person name="Grigoriev I."/>
            <person name="Davis J."/>
        </authorList>
    </citation>
    <scope>NUCLEOTIDE SEQUENCE</scope>
    <source>
        <strain evidence="1">G11</strain>
    </source>
</reference>
<dbReference type="Proteomes" id="UP000886653">
    <property type="component" value="Unassembled WGS sequence"/>
</dbReference>
<accession>A0A9P6NRX4</accession>
<comment type="caution">
    <text evidence="1">The sequence shown here is derived from an EMBL/GenBank/DDBJ whole genome shotgun (WGS) entry which is preliminary data.</text>
</comment>
<proteinExistence type="predicted"/>
<evidence type="ECO:0000313" key="1">
    <source>
        <dbReference type="EMBL" id="KAG0148471.1"/>
    </source>
</evidence>